<feature type="domain" description="THIF-type NAD/FAD binding fold" evidence="1">
    <location>
        <begin position="18"/>
        <end position="166"/>
    </location>
</feature>
<keyword evidence="3" id="KW-1185">Reference proteome</keyword>
<dbReference type="AlphaFoldDB" id="A0A7Y4P638"/>
<dbReference type="PANTHER" id="PTHR43267">
    <property type="entry name" value="TRNA THREONYLCARBAMOYLADENOSINE DEHYDRATASE"/>
    <property type="match status" value="1"/>
</dbReference>
<comment type="caution">
    <text evidence="2">The sequence shown here is derived from an EMBL/GenBank/DDBJ whole genome shotgun (WGS) entry which is preliminary data.</text>
</comment>
<dbReference type="InterPro" id="IPR035985">
    <property type="entry name" value="Ubiquitin-activating_enz"/>
</dbReference>
<dbReference type="PANTHER" id="PTHR43267:SF1">
    <property type="entry name" value="TRNA THREONYLCARBAMOYLADENOSINE DEHYDRATASE"/>
    <property type="match status" value="1"/>
</dbReference>
<evidence type="ECO:0000313" key="3">
    <source>
        <dbReference type="Proteomes" id="UP000541421"/>
    </source>
</evidence>
<accession>A0A7Y4P638</accession>
<evidence type="ECO:0000259" key="1">
    <source>
        <dbReference type="Pfam" id="PF00899"/>
    </source>
</evidence>
<dbReference type="Proteomes" id="UP000541421">
    <property type="component" value="Unassembled WGS sequence"/>
</dbReference>
<sequence>MMKNETTSITRRFNSLQRLYGEKATEQLAQSHVFIAGIGGVGSWAVEALARSGVGELTLADLDHVAESNINRQVHALSSTIGKAKIEAMAERIYEINPLCKVNLIDDFVDADNIESYLNQYKADVLLDCTDQVKAKVAMLLAARSKNIPFFMCGGAGGKTDVFSLQYTDLAYVKQDNLLGRIRQILRKEYDYPKGSDKRGKALKNPPKMGVKCVWFDQKARLPDLWINPDQAPQGLSCAGYGSSVVVTSSMGMAVANLAIAILLSNSD</sequence>
<dbReference type="Gene3D" id="3.40.50.720">
    <property type="entry name" value="NAD(P)-binding Rossmann-like Domain"/>
    <property type="match status" value="1"/>
</dbReference>
<dbReference type="GO" id="GO:0061504">
    <property type="term" value="P:cyclic threonylcarbamoyladenosine biosynthetic process"/>
    <property type="evidence" value="ECO:0007669"/>
    <property type="project" value="TreeGrafter"/>
</dbReference>
<dbReference type="EMBL" id="JABGBO010000004">
    <property type="protein sequence ID" value="NOL49514.1"/>
    <property type="molecule type" value="Genomic_DNA"/>
</dbReference>
<dbReference type="InterPro" id="IPR000594">
    <property type="entry name" value="ThiF_NAD_FAD-bd"/>
</dbReference>
<reference evidence="2 3" key="1">
    <citation type="submission" date="2020-05" db="EMBL/GenBank/DDBJ databases">
        <authorList>
            <person name="Niu N."/>
        </authorList>
    </citation>
    <scope>NUCLEOTIDE SEQUENCE [LARGE SCALE GENOMIC DNA]</scope>
    <source>
        <strain evidence="2 3">LMG10982</strain>
    </source>
</reference>
<dbReference type="GO" id="GO:0061503">
    <property type="term" value="F:tRNA threonylcarbamoyladenosine dehydratase"/>
    <property type="evidence" value="ECO:0007669"/>
    <property type="project" value="TreeGrafter"/>
</dbReference>
<organism evidence="2 3">
    <name type="scientific">Pelistega europaea</name>
    <dbReference type="NCBI Taxonomy" id="106147"/>
    <lineage>
        <taxon>Bacteria</taxon>
        <taxon>Pseudomonadati</taxon>
        <taxon>Pseudomonadota</taxon>
        <taxon>Betaproteobacteria</taxon>
        <taxon>Burkholderiales</taxon>
        <taxon>Alcaligenaceae</taxon>
        <taxon>Pelistega</taxon>
    </lineage>
</organism>
<dbReference type="Pfam" id="PF00899">
    <property type="entry name" value="ThiF"/>
    <property type="match status" value="1"/>
</dbReference>
<dbReference type="SUPFAM" id="SSF69572">
    <property type="entry name" value="Activating enzymes of the ubiquitin-like proteins"/>
    <property type="match status" value="1"/>
</dbReference>
<dbReference type="CDD" id="cd00755">
    <property type="entry name" value="YgdL_like"/>
    <property type="match status" value="1"/>
</dbReference>
<gene>
    <name evidence="2" type="ORF">HKX40_05110</name>
</gene>
<protein>
    <submittedName>
        <fullName evidence="2">tRNA threonylcarbamoyladenosine dehydratase</fullName>
    </submittedName>
</protein>
<dbReference type="RefSeq" id="WP_246233583.1">
    <property type="nucleotide sequence ID" value="NZ_JABGBO010000004.1"/>
</dbReference>
<name>A0A7Y4P638_9BURK</name>
<proteinExistence type="predicted"/>
<dbReference type="GO" id="GO:0008641">
    <property type="term" value="F:ubiquitin-like modifier activating enzyme activity"/>
    <property type="evidence" value="ECO:0007669"/>
    <property type="project" value="InterPro"/>
</dbReference>
<dbReference type="InterPro" id="IPR045886">
    <property type="entry name" value="ThiF/MoeB/HesA"/>
</dbReference>
<evidence type="ECO:0000313" key="2">
    <source>
        <dbReference type="EMBL" id="NOL49514.1"/>
    </source>
</evidence>